<dbReference type="AlphaFoldDB" id="A4NXD7"/>
<keyword evidence="2" id="KW-0328">Glycosyltransferase</keyword>
<dbReference type="GO" id="GO:0016757">
    <property type="term" value="F:glycosyltransferase activity"/>
    <property type="evidence" value="ECO:0007669"/>
    <property type="project" value="UniProtKB-KW"/>
</dbReference>
<dbReference type="EMBL" id="AAZJ01000004">
    <property type="protein sequence ID" value="EDK14070.1"/>
    <property type="molecule type" value="Genomic_DNA"/>
</dbReference>
<dbReference type="Proteomes" id="UP000005596">
    <property type="component" value="Unassembled WGS sequence"/>
</dbReference>
<evidence type="ECO:0000313" key="2">
    <source>
        <dbReference type="EMBL" id="EDK14070.1"/>
    </source>
</evidence>
<keyword evidence="1" id="KW-1133">Transmembrane helix</keyword>
<accession>A4NXD7</accession>
<protein>
    <submittedName>
        <fullName evidence="2">Putative UDP-galactose--lipooligosaccharide galactosyltransferase</fullName>
    </submittedName>
</protein>
<keyword evidence="2" id="KW-0808">Transferase</keyword>
<organism evidence="2 3">
    <name type="scientific">Haemophilus influenzae 22.4-21</name>
    <dbReference type="NCBI Taxonomy" id="375063"/>
    <lineage>
        <taxon>Bacteria</taxon>
        <taxon>Pseudomonadati</taxon>
        <taxon>Pseudomonadota</taxon>
        <taxon>Gammaproteobacteria</taxon>
        <taxon>Pasteurellales</taxon>
        <taxon>Pasteurellaceae</taxon>
        <taxon>Haemophilus</taxon>
    </lineage>
</organism>
<dbReference type="BioCyc" id="HINF375063:G119K-917-MONOMER"/>
<keyword evidence="1" id="KW-0472">Membrane</keyword>
<proteinExistence type="predicted"/>
<sequence length="61" mass="7153">MNKLPYSLKKDYFSITKKLRELVKELQLDSLIVVDGAIMLFSALALVNLNIKHILWEHYSF</sequence>
<keyword evidence="1" id="KW-0812">Transmembrane</keyword>
<evidence type="ECO:0000256" key="1">
    <source>
        <dbReference type="SAM" id="Phobius"/>
    </source>
</evidence>
<evidence type="ECO:0000313" key="3">
    <source>
        <dbReference type="Proteomes" id="UP000005596"/>
    </source>
</evidence>
<name>A4NXD7_HAEIF</name>
<gene>
    <name evidence="2" type="ORF">CGSHiR3021_08241</name>
</gene>
<feature type="transmembrane region" description="Helical" evidence="1">
    <location>
        <begin position="31"/>
        <end position="51"/>
    </location>
</feature>
<reference evidence="2 3" key="1">
    <citation type="journal article" date="2007" name="Genome Biol.">
        <title>Characterization and modeling of the Haemophilus influenzae core and supragenomes based on the complete genomic sequences of Rd and 12 clinical nontypeable strains.</title>
        <authorList>
            <person name="Hogg J.S."/>
            <person name="Hu F.Z."/>
            <person name="Janto B."/>
            <person name="Boissy R."/>
            <person name="Hayes J."/>
            <person name="Keefe R."/>
            <person name="Post J.C."/>
            <person name="Ehrlich G.D."/>
        </authorList>
    </citation>
    <scope>NUCLEOTIDE SEQUENCE [LARGE SCALE GENOMIC DNA]</scope>
    <source>
        <strain evidence="2 3">22.4-21</strain>
    </source>
</reference>